<keyword evidence="6" id="KW-1185">Reference proteome</keyword>
<dbReference type="RefSeq" id="WP_191042162.1">
    <property type="nucleotide sequence ID" value="NZ_JACXAA010000013.1"/>
</dbReference>
<evidence type="ECO:0000256" key="3">
    <source>
        <dbReference type="ARBA" id="ARBA00022840"/>
    </source>
</evidence>
<dbReference type="CDD" id="cd00293">
    <property type="entry name" value="USP-like"/>
    <property type="match status" value="1"/>
</dbReference>
<evidence type="ECO:0000256" key="2">
    <source>
        <dbReference type="ARBA" id="ARBA00022741"/>
    </source>
</evidence>
<dbReference type="AlphaFoldDB" id="A0A927GGE9"/>
<evidence type="ECO:0000259" key="4">
    <source>
        <dbReference type="Pfam" id="PF00582"/>
    </source>
</evidence>
<evidence type="ECO:0000256" key="1">
    <source>
        <dbReference type="ARBA" id="ARBA00008791"/>
    </source>
</evidence>
<dbReference type="PRINTS" id="PR01438">
    <property type="entry name" value="UNVRSLSTRESS"/>
</dbReference>
<dbReference type="InterPro" id="IPR006015">
    <property type="entry name" value="Universal_stress_UspA"/>
</dbReference>
<dbReference type="SUPFAM" id="SSF52402">
    <property type="entry name" value="Adenine nucleotide alpha hydrolases-like"/>
    <property type="match status" value="2"/>
</dbReference>
<protein>
    <submittedName>
        <fullName evidence="5">Universal stress protein</fullName>
    </submittedName>
</protein>
<dbReference type="PANTHER" id="PTHR46268:SF27">
    <property type="entry name" value="UNIVERSAL STRESS PROTEIN RV2623"/>
    <property type="match status" value="1"/>
</dbReference>
<name>A0A927GGE9_9BACT</name>
<dbReference type="PANTHER" id="PTHR46268">
    <property type="entry name" value="STRESS RESPONSE PROTEIN NHAX"/>
    <property type="match status" value="1"/>
</dbReference>
<dbReference type="GO" id="GO:0005524">
    <property type="term" value="F:ATP binding"/>
    <property type="evidence" value="ECO:0007669"/>
    <property type="project" value="UniProtKB-KW"/>
</dbReference>
<dbReference type="Proteomes" id="UP000653797">
    <property type="component" value="Unassembled WGS sequence"/>
</dbReference>
<comment type="caution">
    <text evidence="5">The sequence shown here is derived from an EMBL/GenBank/DDBJ whole genome shotgun (WGS) entry which is preliminary data.</text>
</comment>
<dbReference type="Gene3D" id="3.40.50.12370">
    <property type="match status" value="1"/>
</dbReference>
<sequence length="271" mass="29745">MTTIVVATDLSANSHWATDYALALARQLRVRLVLVHIFNPFSTWTMRPVLTTIATAEQHEHALQQLTNLRIQMLESTNYPVDISVVARPGLPVEKLAQEAVSQKADLLVMGVVGNEPLKARQVGSLAIDMIPHTQVPMLLVPPGAMYKKPQTLVLGIGLSNPVDTQSLASAKRFAQLLSVRLEVICMANEPDEQLHKASDSISILLTDQPHTIGFLPGNDLSEVLSAYALTHQTDLIMLLPKHHHWLSTFLLESDTQEVARLTTIPVLAAV</sequence>
<accession>A0A927GGE9</accession>
<proteinExistence type="inferred from homology"/>
<keyword evidence="3" id="KW-0067">ATP-binding</keyword>
<gene>
    <name evidence="5" type="ORF">IC230_26840</name>
</gene>
<reference evidence="5" key="1">
    <citation type="submission" date="2020-09" db="EMBL/GenBank/DDBJ databases">
        <authorList>
            <person name="Kim M.K."/>
        </authorList>
    </citation>
    <scope>NUCLEOTIDE SEQUENCE</scope>
    <source>
        <strain evidence="5">BT704</strain>
    </source>
</reference>
<organism evidence="5 6">
    <name type="scientific">Spirosoma validum</name>
    <dbReference type="NCBI Taxonomy" id="2771355"/>
    <lineage>
        <taxon>Bacteria</taxon>
        <taxon>Pseudomonadati</taxon>
        <taxon>Bacteroidota</taxon>
        <taxon>Cytophagia</taxon>
        <taxon>Cytophagales</taxon>
        <taxon>Cytophagaceae</taxon>
        <taxon>Spirosoma</taxon>
    </lineage>
</organism>
<evidence type="ECO:0000313" key="6">
    <source>
        <dbReference type="Proteomes" id="UP000653797"/>
    </source>
</evidence>
<dbReference type="InterPro" id="IPR006016">
    <property type="entry name" value="UspA"/>
</dbReference>
<dbReference type="EMBL" id="JACXAA010000013">
    <property type="protein sequence ID" value="MBD2756535.1"/>
    <property type="molecule type" value="Genomic_DNA"/>
</dbReference>
<evidence type="ECO:0000313" key="5">
    <source>
        <dbReference type="EMBL" id="MBD2756535.1"/>
    </source>
</evidence>
<keyword evidence="2" id="KW-0547">Nucleotide-binding</keyword>
<dbReference type="Pfam" id="PF00582">
    <property type="entry name" value="Usp"/>
    <property type="match status" value="1"/>
</dbReference>
<feature type="domain" description="UspA" evidence="4">
    <location>
        <begin position="2"/>
        <end position="142"/>
    </location>
</feature>
<comment type="similarity">
    <text evidence="1">Belongs to the universal stress protein A family.</text>
</comment>